<dbReference type="AlphaFoldDB" id="A0AAD8R674"/>
<protein>
    <submittedName>
        <fullName evidence="2">Uncharacterized protein</fullName>
    </submittedName>
</protein>
<dbReference type="Proteomes" id="UP001231189">
    <property type="component" value="Unassembled WGS sequence"/>
</dbReference>
<keyword evidence="3" id="KW-1185">Reference proteome</keyword>
<reference evidence="2" key="1">
    <citation type="submission" date="2023-07" db="EMBL/GenBank/DDBJ databases">
        <title>A chromosome-level genome assembly of Lolium multiflorum.</title>
        <authorList>
            <person name="Chen Y."/>
            <person name="Copetti D."/>
            <person name="Kolliker R."/>
            <person name="Studer B."/>
        </authorList>
    </citation>
    <scope>NUCLEOTIDE SEQUENCE</scope>
    <source>
        <strain evidence="2">02402/16</strain>
        <tissue evidence="2">Leaf</tissue>
    </source>
</reference>
<sequence>MDGLIPFIYKTMKEQKTRRYSRCSSTGLACGFNNGGMEDDEVWELKQWSGEKEKVERLVNERWHTVECFGETDRESTGWMDHGRSSLATGHQSDLHSILASLASVEDGTPWSALARQIGRERETTNTCE</sequence>
<evidence type="ECO:0000313" key="1">
    <source>
        <dbReference type="EMBL" id="KAK1614164.1"/>
    </source>
</evidence>
<proteinExistence type="predicted"/>
<gene>
    <name evidence="1" type="ORF">QYE76_019681</name>
    <name evidence="2" type="ORF">QYE76_019686</name>
</gene>
<name>A0AAD8R674_LOLMU</name>
<evidence type="ECO:0000313" key="3">
    <source>
        <dbReference type="Proteomes" id="UP001231189"/>
    </source>
</evidence>
<accession>A0AAD8R674</accession>
<dbReference type="EMBL" id="JAUUTY010000006">
    <property type="protein sequence ID" value="KAK1614169.1"/>
    <property type="molecule type" value="Genomic_DNA"/>
</dbReference>
<organism evidence="2 3">
    <name type="scientific">Lolium multiflorum</name>
    <name type="common">Italian ryegrass</name>
    <name type="synonym">Lolium perenne subsp. multiflorum</name>
    <dbReference type="NCBI Taxonomy" id="4521"/>
    <lineage>
        <taxon>Eukaryota</taxon>
        <taxon>Viridiplantae</taxon>
        <taxon>Streptophyta</taxon>
        <taxon>Embryophyta</taxon>
        <taxon>Tracheophyta</taxon>
        <taxon>Spermatophyta</taxon>
        <taxon>Magnoliopsida</taxon>
        <taxon>Liliopsida</taxon>
        <taxon>Poales</taxon>
        <taxon>Poaceae</taxon>
        <taxon>BOP clade</taxon>
        <taxon>Pooideae</taxon>
        <taxon>Poodae</taxon>
        <taxon>Poeae</taxon>
        <taxon>Poeae Chloroplast Group 2 (Poeae type)</taxon>
        <taxon>Loliodinae</taxon>
        <taxon>Loliinae</taxon>
        <taxon>Lolium</taxon>
    </lineage>
</organism>
<comment type="caution">
    <text evidence="2">The sequence shown here is derived from an EMBL/GenBank/DDBJ whole genome shotgun (WGS) entry which is preliminary data.</text>
</comment>
<evidence type="ECO:0000313" key="2">
    <source>
        <dbReference type="EMBL" id="KAK1614169.1"/>
    </source>
</evidence>
<dbReference type="EMBL" id="JAUUTY010000006">
    <property type="protein sequence ID" value="KAK1614164.1"/>
    <property type="molecule type" value="Genomic_DNA"/>
</dbReference>